<dbReference type="PANTHER" id="PTHR12761">
    <property type="entry name" value="HERMANSKY-PUDLAK SYNDROME PROTEIN 1"/>
    <property type="match status" value="1"/>
</dbReference>
<dbReference type="OrthoDB" id="10255234at2759"/>
<dbReference type="RefSeq" id="XP_068359246.1">
    <property type="nucleotide sequence ID" value="XM_068504664.1"/>
</dbReference>
<dbReference type="GO" id="GO:0005085">
    <property type="term" value="F:guanyl-nucleotide exchange factor activity"/>
    <property type="evidence" value="ECO:0007669"/>
    <property type="project" value="TreeGrafter"/>
</dbReference>
<organism evidence="1 2">
    <name type="scientific">Tritrichomonas foetus</name>
    <dbReference type="NCBI Taxonomy" id="1144522"/>
    <lineage>
        <taxon>Eukaryota</taxon>
        <taxon>Metamonada</taxon>
        <taxon>Parabasalia</taxon>
        <taxon>Tritrichomonadida</taxon>
        <taxon>Tritrichomonadidae</taxon>
        <taxon>Tritrichomonas</taxon>
    </lineage>
</organism>
<sequence>MTIVRVITPTSTFYPQITQQQEDQTIRSMVIYLNTSTNCNLQYFRTNQRTIVFSSWSNILFFISGTNESVYYLRFRLQLIREIAVFLFGLKFAEIMSSNTISVGHVNIFSTYVDAFLKLTETDFKSQLAIISHESSFSETSRSLSEVVPTSKVPSDLQLVECIIFRDNKIIARLVRPGPPPICYIDIFLLSLYARIEYPEPNSIDHNNDDDDDDIEMNHDVVNFDPNYVNKLSPPSVQHRAGFLSLNSLPQQCSIASTRLGKNSPYVALFVTQDPRASEKRDVIMNILGLIANAMDESAKIPASISFSSPGLVYFLVVSRTNGECWEFETSSDPKSHEITEKLFKTMKNKSLEALMNGQTTLMWKDTHFLFSYMLKFINSHGQIIIPNNRIKLQPFSDDYNISYSEIGADAFPNENNLHIFEIYSIFLGTIPPKIAYNENSQLFIDVLKLRPSPLSFGMMQKSNSSDRNNLLGIRGLKASRLNNSQSSVNVPNPRLLPKVNNLKQQKIGSLVRPRPIS</sequence>
<dbReference type="InterPro" id="IPR026053">
    <property type="entry name" value="HPS1"/>
</dbReference>
<proteinExistence type="predicted"/>
<evidence type="ECO:0008006" key="3">
    <source>
        <dbReference type="Google" id="ProtNLM"/>
    </source>
</evidence>
<accession>A0A1J4K8V8</accession>
<dbReference type="PANTHER" id="PTHR12761:SF1">
    <property type="entry name" value="BLOC-3 COMPLEX MEMBER HPS1"/>
    <property type="match status" value="1"/>
</dbReference>
<reference evidence="1" key="1">
    <citation type="submission" date="2016-10" db="EMBL/GenBank/DDBJ databases">
        <authorList>
            <person name="Benchimol M."/>
            <person name="Almeida L.G."/>
            <person name="Vasconcelos A.T."/>
            <person name="Perreira-Neves A."/>
            <person name="Rosa I.A."/>
            <person name="Tasca T."/>
            <person name="Bogo M.R."/>
            <person name="de Souza W."/>
        </authorList>
    </citation>
    <scope>NUCLEOTIDE SEQUENCE [LARGE SCALE GENOMIC DNA]</scope>
    <source>
        <strain evidence="1">K</strain>
    </source>
</reference>
<gene>
    <name evidence="1" type="ORF">TRFO_25969</name>
</gene>
<dbReference type="VEuPathDB" id="TrichDB:TRFO_25969"/>
<dbReference type="Proteomes" id="UP000179807">
    <property type="component" value="Unassembled WGS sequence"/>
</dbReference>
<name>A0A1J4K8V8_9EUKA</name>
<evidence type="ECO:0000313" key="2">
    <source>
        <dbReference type="Proteomes" id="UP000179807"/>
    </source>
</evidence>
<keyword evidence="2" id="KW-1185">Reference proteome</keyword>
<protein>
    <recommendedName>
        <fullName evidence="3">CCZ1/INTU/HSP4 first Longin domain-containing protein</fullName>
    </recommendedName>
</protein>
<dbReference type="GO" id="GO:0031085">
    <property type="term" value="C:BLOC-3 complex"/>
    <property type="evidence" value="ECO:0007669"/>
    <property type="project" value="TreeGrafter"/>
</dbReference>
<dbReference type="AlphaFoldDB" id="A0A1J4K8V8"/>
<comment type="caution">
    <text evidence="1">The sequence shown here is derived from an EMBL/GenBank/DDBJ whole genome shotgun (WGS) entry which is preliminary data.</text>
</comment>
<dbReference type="EMBL" id="MLAK01000736">
    <property type="protein sequence ID" value="OHT06110.1"/>
    <property type="molecule type" value="Genomic_DNA"/>
</dbReference>
<evidence type="ECO:0000313" key="1">
    <source>
        <dbReference type="EMBL" id="OHT06110.1"/>
    </source>
</evidence>
<dbReference type="GeneID" id="94839368"/>